<feature type="compositionally biased region" description="Basic and acidic residues" evidence="1">
    <location>
        <begin position="221"/>
        <end position="231"/>
    </location>
</feature>
<gene>
    <name evidence="2" type="ORF">THAOC_06862</name>
</gene>
<reference evidence="2 3" key="1">
    <citation type="journal article" date="2012" name="Genome Biol.">
        <title>Genome and low-iron response of an oceanic diatom adapted to chronic iron limitation.</title>
        <authorList>
            <person name="Lommer M."/>
            <person name="Specht M."/>
            <person name="Roy A.S."/>
            <person name="Kraemer L."/>
            <person name="Andreson R."/>
            <person name="Gutowska M.A."/>
            <person name="Wolf J."/>
            <person name="Bergner S.V."/>
            <person name="Schilhabel M.B."/>
            <person name="Klostermeier U.C."/>
            <person name="Beiko R.G."/>
            <person name="Rosenstiel P."/>
            <person name="Hippler M."/>
            <person name="Laroche J."/>
        </authorList>
    </citation>
    <scope>NUCLEOTIDE SEQUENCE [LARGE SCALE GENOMIC DNA]</scope>
    <source>
        <strain evidence="2 3">CCMP1005</strain>
    </source>
</reference>
<dbReference type="Proteomes" id="UP000266841">
    <property type="component" value="Unassembled WGS sequence"/>
</dbReference>
<feature type="compositionally biased region" description="Basic and acidic residues" evidence="1">
    <location>
        <begin position="109"/>
        <end position="120"/>
    </location>
</feature>
<dbReference type="EMBL" id="AGNL01006938">
    <property type="protein sequence ID" value="EJK71675.1"/>
    <property type="molecule type" value="Genomic_DNA"/>
</dbReference>
<feature type="region of interest" description="Disordered" evidence="1">
    <location>
        <begin position="1"/>
        <end position="20"/>
    </location>
</feature>
<protein>
    <submittedName>
        <fullName evidence="2">Uncharacterized protein</fullName>
    </submittedName>
</protein>
<feature type="region of interest" description="Disordered" evidence="1">
    <location>
        <begin position="93"/>
        <end position="231"/>
    </location>
</feature>
<feature type="compositionally biased region" description="Acidic residues" evidence="1">
    <location>
        <begin position="133"/>
        <end position="151"/>
    </location>
</feature>
<accession>K0T1R2</accession>
<name>K0T1R2_THAOC</name>
<evidence type="ECO:0000313" key="3">
    <source>
        <dbReference type="Proteomes" id="UP000266841"/>
    </source>
</evidence>
<feature type="non-terminal residue" evidence="2">
    <location>
        <position position="231"/>
    </location>
</feature>
<dbReference type="AlphaFoldDB" id="K0T1R2"/>
<keyword evidence="3" id="KW-1185">Reference proteome</keyword>
<evidence type="ECO:0000313" key="2">
    <source>
        <dbReference type="EMBL" id="EJK71675.1"/>
    </source>
</evidence>
<comment type="caution">
    <text evidence="2">The sequence shown here is derived from an EMBL/GenBank/DDBJ whole genome shotgun (WGS) entry which is preliminary data.</text>
</comment>
<organism evidence="2 3">
    <name type="scientific">Thalassiosira oceanica</name>
    <name type="common">Marine diatom</name>
    <dbReference type="NCBI Taxonomy" id="159749"/>
    <lineage>
        <taxon>Eukaryota</taxon>
        <taxon>Sar</taxon>
        <taxon>Stramenopiles</taxon>
        <taxon>Ochrophyta</taxon>
        <taxon>Bacillariophyta</taxon>
        <taxon>Coscinodiscophyceae</taxon>
        <taxon>Thalassiosirophycidae</taxon>
        <taxon>Thalassiosirales</taxon>
        <taxon>Thalassiosiraceae</taxon>
        <taxon>Thalassiosira</taxon>
    </lineage>
</organism>
<proteinExistence type="predicted"/>
<evidence type="ECO:0000256" key="1">
    <source>
        <dbReference type="SAM" id="MobiDB-lite"/>
    </source>
</evidence>
<sequence>MNSRDGRTSPPAPRIKEQNDVRLTAAKTRVNDRHANATRLDRIGADLEAIHKRLQDQAQRARLVATSTRLEEQLNSFEKIIREAIQAALKGTEVQYSSNHTQVRDDEEPQKNDEKPREETSAEEVVLGTTVDRDDEEPGEDDEEPGEDVSAEEVVLGTTTVFRDDEDPGEDGPPTTSDLYNFDDTDSEDGNVPTPVTNPTPPPASTPFRLQVNTVSGPKSVQDHKPELTFT</sequence>
<feature type="compositionally biased region" description="Pro residues" evidence="1">
    <location>
        <begin position="196"/>
        <end position="205"/>
    </location>
</feature>